<dbReference type="InterPro" id="IPR042619">
    <property type="entry name" value="BBS10"/>
</dbReference>
<dbReference type="Gene3D" id="3.30.260.10">
    <property type="entry name" value="TCP-1-like chaperonin intermediate domain"/>
    <property type="match status" value="1"/>
</dbReference>
<organism evidence="1 2">
    <name type="scientific">Bugula neritina</name>
    <name type="common">Brown bryozoan</name>
    <name type="synonym">Sertularia neritina</name>
    <dbReference type="NCBI Taxonomy" id="10212"/>
    <lineage>
        <taxon>Eukaryota</taxon>
        <taxon>Metazoa</taxon>
        <taxon>Spiralia</taxon>
        <taxon>Lophotrochozoa</taxon>
        <taxon>Bryozoa</taxon>
        <taxon>Gymnolaemata</taxon>
        <taxon>Cheilostomatida</taxon>
        <taxon>Flustrina</taxon>
        <taxon>Buguloidea</taxon>
        <taxon>Bugulidae</taxon>
        <taxon>Bugula</taxon>
    </lineage>
</organism>
<keyword evidence="2" id="KW-1185">Reference proteome</keyword>
<dbReference type="Proteomes" id="UP000593567">
    <property type="component" value="Unassembled WGS sequence"/>
</dbReference>
<proteinExistence type="predicted"/>
<reference evidence="1" key="1">
    <citation type="submission" date="2020-06" db="EMBL/GenBank/DDBJ databases">
        <title>Draft genome of Bugula neritina, a colonial animal packing powerful symbionts and potential medicines.</title>
        <authorList>
            <person name="Rayko M."/>
        </authorList>
    </citation>
    <scope>NUCLEOTIDE SEQUENCE [LARGE SCALE GENOMIC DNA]</scope>
    <source>
        <strain evidence="1">Kwan_BN1</strain>
    </source>
</reference>
<dbReference type="EMBL" id="VXIV02000703">
    <property type="protein sequence ID" value="KAF6036557.1"/>
    <property type="molecule type" value="Genomic_DNA"/>
</dbReference>
<protein>
    <recommendedName>
        <fullName evidence="3">BBS10</fullName>
    </recommendedName>
</protein>
<dbReference type="GO" id="GO:0051131">
    <property type="term" value="P:chaperone-mediated protein complex assembly"/>
    <property type="evidence" value="ECO:0007669"/>
    <property type="project" value="InterPro"/>
</dbReference>
<dbReference type="SUPFAM" id="SSF52029">
    <property type="entry name" value="GroEL apical domain-like"/>
    <property type="match status" value="1"/>
</dbReference>
<dbReference type="Pfam" id="PF00118">
    <property type="entry name" value="Cpn60_TCP1"/>
    <property type="match status" value="1"/>
</dbReference>
<accession>A0A7J7KE37</accession>
<dbReference type="InterPro" id="IPR002423">
    <property type="entry name" value="Cpn60/GroEL/TCP-1"/>
</dbReference>
<dbReference type="Gene3D" id="3.50.7.10">
    <property type="entry name" value="GroEL"/>
    <property type="match status" value="1"/>
</dbReference>
<dbReference type="InterPro" id="IPR027409">
    <property type="entry name" value="GroEL-like_apical_dom_sf"/>
</dbReference>
<dbReference type="InterPro" id="IPR027410">
    <property type="entry name" value="TCP-1-like_intermed_sf"/>
</dbReference>
<sequence length="215" mass="23649">MLSCTIDSISENYDNVEFEIPNVKSDNFQSVIESKSKQTIGFFRKLQHLDVSLIISTLKFSDLEKSVCSKFGISVIHTVPEEEAHFLSFALSLDILTHTSDDICFGLLEKCEQVTFGSQSYVHLVPRVSRFHSTFILGGVTEGICHQVSNLLVNCLKVIQSALSPGVSASNLSNSASKSLKSQGTSKDYRRLFSRNTDTSALASSAPKVCNLMEL</sequence>
<name>A0A7J7KE37_BUGNE</name>
<comment type="caution">
    <text evidence="1">The sequence shown here is derived from an EMBL/GenBank/DDBJ whole genome shotgun (WGS) entry which is preliminary data.</text>
</comment>
<evidence type="ECO:0000313" key="1">
    <source>
        <dbReference type="EMBL" id="KAF6036557.1"/>
    </source>
</evidence>
<gene>
    <name evidence="1" type="ORF">EB796_005135</name>
</gene>
<evidence type="ECO:0000313" key="2">
    <source>
        <dbReference type="Proteomes" id="UP000593567"/>
    </source>
</evidence>
<dbReference type="PANTHER" id="PTHR14667">
    <property type="entry name" value="BARDET-BIEDL SYNDROME 10 PROTEIN"/>
    <property type="match status" value="1"/>
</dbReference>
<dbReference type="OrthoDB" id="9393833at2759"/>
<dbReference type="AlphaFoldDB" id="A0A7J7KE37"/>
<dbReference type="PANTHER" id="PTHR14667:SF2">
    <property type="entry name" value="BARDET-BIEDL SYNDROME 10 PROTEIN"/>
    <property type="match status" value="1"/>
</dbReference>
<dbReference type="GO" id="GO:0005524">
    <property type="term" value="F:ATP binding"/>
    <property type="evidence" value="ECO:0007669"/>
    <property type="project" value="InterPro"/>
</dbReference>
<evidence type="ECO:0008006" key="3">
    <source>
        <dbReference type="Google" id="ProtNLM"/>
    </source>
</evidence>